<accession>A0A6C0C961</accession>
<name>A0A6C0C961_9ZZZZ</name>
<proteinExistence type="predicted"/>
<dbReference type="AlphaFoldDB" id="A0A6C0C961"/>
<organism evidence="1">
    <name type="scientific">viral metagenome</name>
    <dbReference type="NCBI Taxonomy" id="1070528"/>
    <lineage>
        <taxon>unclassified sequences</taxon>
        <taxon>metagenomes</taxon>
        <taxon>organismal metagenomes</taxon>
    </lineage>
</organism>
<sequence>MKDNEYIYIGSEIFSFNTIDKIIDYVSPVGNNDVPYPYAIDNNGNYYLLIENVILKGEIKYEDPYNYYYEHANITTDHGRIPPGNTTIKNFNDIDEFYIGKDRYTLRYVTFPEKNYDRLLKSFGGPLYVKYVDGTKKELSKNDYVELMRSYGKVKNFVPFTTKKLQDRDIGGTFLNEYMSAISGVMQ</sequence>
<dbReference type="EMBL" id="MN739360">
    <property type="protein sequence ID" value="QHT00907.1"/>
    <property type="molecule type" value="Genomic_DNA"/>
</dbReference>
<protein>
    <submittedName>
        <fullName evidence="1">Uncharacterized protein</fullName>
    </submittedName>
</protein>
<reference evidence="1" key="1">
    <citation type="journal article" date="2020" name="Nature">
        <title>Giant virus diversity and host interactions through global metagenomics.</title>
        <authorList>
            <person name="Schulz F."/>
            <person name="Roux S."/>
            <person name="Paez-Espino D."/>
            <person name="Jungbluth S."/>
            <person name="Walsh D.A."/>
            <person name="Denef V.J."/>
            <person name="McMahon K.D."/>
            <person name="Konstantinidis K.T."/>
            <person name="Eloe-Fadrosh E.A."/>
            <person name="Kyrpides N.C."/>
            <person name="Woyke T."/>
        </authorList>
    </citation>
    <scope>NUCLEOTIDE SEQUENCE</scope>
    <source>
        <strain evidence="1">GVMAG-M-3300020192-26</strain>
    </source>
</reference>
<evidence type="ECO:0000313" key="1">
    <source>
        <dbReference type="EMBL" id="QHT00907.1"/>
    </source>
</evidence>